<evidence type="ECO:0000313" key="2">
    <source>
        <dbReference type="Proteomes" id="UP000292345"/>
    </source>
</evidence>
<gene>
    <name evidence="1" type="ORF">C3B51_17895</name>
</gene>
<name>A0A4Q7E4D4_9GAMM</name>
<dbReference type="AlphaFoldDB" id="A0A4Q7E4D4"/>
<comment type="caution">
    <text evidence="1">The sequence shown here is derived from an EMBL/GenBank/DDBJ whole genome shotgun (WGS) entry which is preliminary data.</text>
</comment>
<dbReference type="EMBL" id="PPUZ01000049">
    <property type="protein sequence ID" value="RZM76438.1"/>
    <property type="molecule type" value="Genomic_DNA"/>
</dbReference>
<accession>A0A4Q7E4D4</accession>
<dbReference type="Proteomes" id="UP000292345">
    <property type="component" value="Unassembled WGS sequence"/>
</dbReference>
<proteinExistence type="predicted"/>
<sequence length="325" mass="37062">MKLSESKAKKTKQLSASFYISGQDDKSKSLVTADCFKNAYARHKNLPCENRREPISRPITGNTSRDLNFRIDSYDANSKCYFGYIAVARDTFLPSMYDKKKNEETNFELEDDQYVYERSYFLYYVDTDILVFNINRLGPRPDDLAYALTYKEDEASIDFDPIWNQKSLQDVLRKGQSVKKCSVTVALPRNFKDSQLDLQNAFSKTIVKMMSENGMSKLKLDFWGRASNRKGTLGYLSHDVADGIVEFIDKFGSKKKATDPEIQKAQLQAAGSGHKPENLLSQELKYTTDVDVEKGYPKLGSVKWALMRAYGSNKSTLRQYAIATN</sequence>
<protein>
    <submittedName>
        <fullName evidence="1">Uncharacterized protein</fullName>
    </submittedName>
</protein>
<organism evidence="1 2">
    <name type="scientific">Pseudoalteromonas rubra</name>
    <dbReference type="NCBI Taxonomy" id="43658"/>
    <lineage>
        <taxon>Bacteria</taxon>
        <taxon>Pseudomonadati</taxon>
        <taxon>Pseudomonadota</taxon>
        <taxon>Gammaproteobacteria</taxon>
        <taxon>Alteromonadales</taxon>
        <taxon>Pseudoalteromonadaceae</taxon>
        <taxon>Pseudoalteromonas</taxon>
    </lineage>
</organism>
<evidence type="ECO:0000313" key="1">
    <source>
        <dbReference type="EMBL" id="RZM76438.1"/>
    </source>
</evidence>
<reference evidence="1 2" key="1">
    <citation type="submission" date="2018-01" db="EMBL/GenBank/DDBJ databases">
        <title>Co-occurrence of chitin degradation, pigmentation and bioactivity in marine Pseudoalteromonas.</title>
        <authorList>
            <person name="Paulsen S."/>
            <person name="Gram L."/>
            <person name="Machado H."/>
        </authorList>
    </citation>
    <scope>NUCLEOTIDE SEQUENCE [LARGE SCALE GENOMIC DNA]</scope>
    <source>
        <strain evidence="1 2">S1946</strain>
    </source>
</reference>